<evidence type="ECO:0000313" key="3">
    <source>
        <dbReference type="Proteomes" id="UP000479710"/>
    </source>
</evidence>
<keyword evidence="1" id="KW-0812">Transmembrane</keyword>
<sequence length="199" mass="21708">MVSNTAILILDATVAVGVVNTHTSSILVGTSFTDRLGRRRLVLAGIEGVAVALTLCMASPMSVARERRGVVPRRVWAHDDGDVHQGDHAAAVACSWREPEHGREPAVVPVAWQEWREMFAYRSPIPTDGITMPACFFQYASVAVTAWVFACVRSPEMRSRSRGQPGRGSRPSGEQHHEAVVTLLMSCQWGSEFSISNGH</sequence>
<evidence type="ECO:0008006" key="4">
    <source>
        <dbReference type="Google" id="ProtNLM"/>
    </source>
</evidence>
<gene>
    <name evidence="2" type="ORF">E2562_035673</name>
</gene>
<accession>A0A6G1E801</accession>
<feature type="transmembrane region" description="Helical" evidence="1">
    <location>
        <begin position="41"/>
        <end position="63"/>
    </location>
</feature>
<organism evidence="2 3">
    <name type="scientific">Oryza meyeriana var. granulata</name>
    <dbReference type="NCBI Taxonomy" id="110450"/>
    <lineage>
        <taxon>Eukaryota</taxon>
        <taxon>Viridiplantae</taxon>
        <taxon>Streptophyta</taxon>
        <taxon>Embryophyta</taxon>
        <taxon>Tracheophyta</taxon>
        <taxon>Spermatophyta</taxon>
        <taxon>Magnoliopsida</taxon>
        <taxon>Liliopsida</taxon>
        <taxon>Poales</taxon>
        <taxon>Poaceae</taxon>
        <taxon>BOP clade</taxon>
        <taxon>Oryzoideae</taxon>
        <taxon>Oryzeae</taxon>
        <taxon>Oryzinae</taxon>
        <taxon>Oryza</taxon>
        <taxon>Oryza meyeriana</taxon>
    </lineage>
</organism>
<keyword evidence="1" id="KW-0472">Membrane</keyword>
<keyword evidence="3" id="KW-1185">Reference proteome</keyword>
<dbReference type="Proteomes" id="UP000479710">
    <property type="component" value="Unassembled WGS sequence"/>
</dbReference>
<feature type="transmembrane region" description="Helical" evidence="1">
    <location>
        <begin position="130"/>
        <end position="152"/>
    </location>
</feature>
<reference evidence="2 3" key="1">
    <citation type="submission" date="2019-11" db="EMBL/GenBank/DDBJ databases">
        <title>Whole genome sequence of Oryza granulata.</title>
        <authorList>
            <person name="Li W."/>
        </authorList>
    </citation>
    <scope>NUCLEOTIDE SEQUENCE [LARGE SCALE GENOMIC DNA]</scope>
    <source>
        <strain evidence="3">cv. Menghai</strain>
        <tissue evidence="2">Leaf</tissue>
    </source>
</reference>
<protein>
    <recommendedName>
        <fullName evidence="4">Major facilitator superfamily (MFS) profile domain-containing protein</fullName>
    </recommendedName>
</protein>
<dbReference type="EMBL" id="SPHZ02000005">
    <property type="protein sequence ID" value="KAF0920564.1"/>
    <property type="molecule type" value="Genomic_DNA"/>
</dbReference>
<proteinExistence type="predicted"/>
<comment type="caution">
    <text evidence="2">The sequence shown here is derived from an EMBL/GenBank/DDBJ whole genome shotgun (WGS) entry which is preliminary data.</text>
</comment>
<keyword evidence="1" id="KW-1133">Transmembrane helix</keyword>
<feature type="transmembrane region" description="Helical" evidence="1">
    <location>
        <begin position="6"/>
        <end position="29"/>
    </location>
</feature>
<dbReference type="AlphaFoldDB" id="A0A6G1E801"/>
<name>A0A6G1E801_9ORYZ</name>
<evidence type="ECO:0000256" key="1">
    <source>
        <dbReference type="SAM" id="Phobius"/>
    </source>
</evidence>
<evidence type="ECO:0000313" key="2">
    <source>
        <dbReference type="EMBL" id="KAF0920564.1"/>
    </source>
</evidence>